<dbReference type="AlphaFoldDB" id="W7X7Y8"/>
<keyword evidence="1 2" id="KW-0812">Transmembrane</keyword>
<accession>W7X7Y8</accession>
<evidence type="ECO:0000313" key="2">
    <source>
        <dbReference type="EMBL" id="EWS75500.1"/>
    </source>
</evidence>
<dbReference type="GeneID" id="24438716"/>
<dbReference type="Proteomes" id="UP000009168">
    <property type="component" value="Unassembled WGS sequence"/>
</dbReference>
<protein>
    <submittedName>
        <fullName evidence="2">Transmembrane protein, putative</fullName>
    </submittedName>
</protein>
<name>W7X7Y8_TETTS</name>
<keyword evidence="1" id="KW-0472">Membrane</keyword>
<feature type="transmembrane region" description="Helical" evidence="1">
    <location>
        <begin position="23"/>
        <end position="41"/>
    </location>
</feature>
<keyword evidence="1" id="KW-1133">Transmembrane helix</keyword>
<reference evidence="3" key="1">
    <citation type="journal article" date="2006" name="PLoS Biol.">
        <title>Macronuclear genome sequence of the ciliate Tetrahymena thermophila, a model eukaryote.</title>
        <authorList>
            <person name="Eisen J.A."/>
            <person name="Coyne R.S."/>
            <person name="Wu M."/>
            <person name="Wu D."/>
            <person name="Thiagarajan M."/>
            <person name="Wortman J.R."/>
            <person name="Badger J.H."/>
            <person name="Ren Q."/>
            <person name="Amedeo P."/>
            <person name="Jones K.M."/>
            <person name="Tallon L.J."/>
            <person name="Delcher A.L."/>
            <person name="Salzberg S.L."/>
            <person name="Silva J.C."/>
            <person name="Haas B.J."/>
            <person name="Majoros W.H."/>
            <person name="Farzad M."/>
            <person name="Carlton J.M."/>
            <person name="Smith R.K. Jr."/>
            <person name="Garg J."/>
            <person name="Pearlman R.E."/>
            <person name="Karrer K.M."/>
            <person name="Sun L."/>
            <person name="Manning G."/>
            <person name="Elde N.C."/>
            <person name="Turkewitz A.P."/>
            <person name="Asai D.J."/>
            <person name="Wilkes D.E."/>
            <person name="Wang Y."/>
            <person name="Cai H."/>
            <person name="Collins K."/>
            <person name="Stewart B.A."/>
            <person name="Lee S.R."/>
            <person name="Wilamowska K."/>
            <person name="Weinberg Z."/>
            <person name="Ruzzo W.L."/>
            <person name="Wloga D."/>
            <person name="Gaertig J."/>
            <person name="Frankel J."/>
            <person name="Tsao C.-C."/>
            <person name="Gorovsky M.A."/>
            <person name="Keeling P.J."/>
            <person name="Waller R.F."/>
            <person name="Patron N.J."/>
            <person name="Cherry J.M."/>
            <person name="Stover N.A."/>
            <person name="Krieger C.J."/>
            <person name="del Toro C."/>
            <person name="Ryder H.F."/>
            <person name="Williamson S.C."/>
            <person name="Barbeau R.A."/>
            <person name="Hamilton E.P."/>
            <person name="Orias E."/>
        </authorList>
    </citation>
    <scope>NUCLEOTIDE SEQUENCE [LARGE SCALE GENOMIC DNA]</scope>
    <source>
        <strain evidence="3">SB210</strain>
    </source>
</reference>
<proteinExistence type="predicted"/>
<gene>
    <name evidence="2" type="ORF">TTHERM_000391479</name>
</gene>
<evidence type="ECO:0000256" key="1">
    <source>
        <dbReference type="SAM" id="Phobius"/>
    </source>
</evidence>
<dbReference type="EMBL" id="GG662770">
    <property type="protein sequence ID" value="EWS75500.1"/>
    <property type="molecule type" value="Genomic_DNA"/>
</dbReference>
<dbReference type="KEGG" id="tet:TTHERM_000391479"/>
<dbReference type="InParanoid" id="W7X7Y8"/>
<keyword evidence="3" id="KW-1185">Reference proteome</keyword>
<dbReference type="RefSeq" id="XP_012651969.1">
    <property type="nucleotide sequence ID" value="XM_012796515.1"/>
</dbReference>
<evidence type="ECO:0000313" key="3">
    <source>
        <dbReference type="Proteomes" id="UP000009168"/>
    </source>
</evidence>
<organism evidence="2 3">
    <name type="scientific">Tetrahymena thermophila (strain SB210)</name>
    <dbReference type="NCBI Taxonomy" id="312017"/>
    <lineage>
        <taxon>Eukaryota</taxon>
        <taxon>Sar</taxon>
        <taxon>Alveolata</taxon>
        <taxon>Ciliophora</taxon>
        <taxon>Intramacronucleata</taxon>
        <taxon>Oligohymenophorea</taxon>
        <taxon>Hymenostomatida</taxon>
        <taxon>Tetrahymenina</taxon>
        <taxon>Tetrahymenidae</taxon>
        <taxon>Tetrahymena</taxon>
    </lineage>
</organism>
<sequence>MLFNISSISFLLYMQSSLLSKQGFLLLFSLFLVSLFFIYYCMSLKTKLLYSLFLSNIFLTNYLNSSAFKGEKSLLMTSYLQIKFSIAEESDLASSSYFFKLRFYQNNLF</sequence>